<sequence length="207" mass="23491">MCPILGKMAYSTAELIQILANERQACLKGERLKIAATASGNPIVDRFIKSDGIQKFDAYQDFKAAVHCYQQEYGVSGIVWRQLTLKGKSISYPEIDSQLIALPQDLEILKLAKESIVSFWHEVTIEMDLYRSVTHGKDYRLTTLDQVNKIAQRMEWANLCKWEKANFLEILLQLGWGQPESAAYNRELPIAGSEYIHAVNPGQRPIC</sequence>
<keyword evidence="2" id="KW-1185">Reference proteome</keyword>
<dbReference type="Proteomes" id="UP000441797">
    <property type="component" value="Unassembled WGS sequence"/>
</dbReference>
<dbReference type="EMBL" id="NAPY01000005">
    <property type="protein sequence ID" value="MUL35677.1"/>
    <property type="molecule type" value="Genomic_DNA"/>
</dbReference>
<reference evidence="1 2" key="1">
    <citation type="journal article" date="2019" name="Front. Microbiol.">
        <title>Genomic Features for Desiccation Tolerance and Sugar Biosynthesis in the Extremophile Gloeocapsopsis sp. UTEX B3054.</title>
        <authorList>
            <person name="Urrejola C."/>
            <person name="Alcorta J."/>
            <person name="Salas L."/>
            <person name="Vasquez M."/>
            <person name="Polz M.F."/>
            <person name="Vicuna R."/>
            <person name="Diez B."/>
        </authorList>
    </citation>
    <scope>NUCLEOTIDE SEQUENCE [LARGE SCALE GENOMIC DNA]</scope>
    <source>
        <strain evidence="1 2">1H9</strain>
    </source>
</reference>
<gene>
    <name evidence="1" type="ORF">BWI75_04750</name>
</gene>
<evidence type="ECO:0000313" key="2">
    <source>
        <dbReference type="Proteomes" id="UP000441797"/>
    </source>
</evidence>
<dbReference type="OrthoDB" id="483169at2"/>
<evidence type="ECO:0000313" key="1">
    <source>
        <dbReference type="EMBL" id="MUL35677.1"/>
    </source>
</evidence>
<dbReference type="AlphaFoldDB" id="A0A6N8FU44"/>
<name>A0A6N8FU44_9CHRO</name>
<organism evidence="1 2">
    <name type="scientific">Gloeocapsopsis dulcis AAB1 = 1H9</name>
    <dbReference type="NCBI Taxonomy" id="1433147"/>
    <lineage>
        <taxon>Bacteria</taxon>
        <taxon>Bacillati</taxon>
        <taxon>Cyanobacteriota</taxon>
        <taxon>Cyanophyceae</taxon>
        <taxon>Oscillatoriophycideae</taxon>
        <taxon>Chroococcales</taxon>
        <taxon>Chroococcaceae</taxon>
        <taxon>Gloeocapsopsis</taxon>
        <taxon>Gloeocapsopsis dulcis</taxon>
    </lineage>
</organism>
<accession>A0A6N8FU44</accession>
<comment type="caution">
    <text evidence="1">The sequence shown here is derived from an EMBL/GenBank/DDBJ whole genome shotgun (WGS) entry which is preliminary data.</text>
</comment>
<proteinExistence type="predicted"/>
<protein>
    <submittedName>
        <fullName evidence="1">Uncharacterized protein</fullName>
    </submittedName>
</protein>